<accession>A0A6C0CF57</accession>
<proteinExistence type="predicted"/>
<dbReference type="Pfam" id="PF01755">
    <property type="entry name" value="Glyco_transf_25"/>
    <property type="match status" value="1"/>
</dbReference>
<reference evidence="2" key="1">
    <citation type="journal article" date="2020" name="Nature">
        <title>Giant virus diversity and host interactions through global metagenomics.</title>
        <authorList>
            <person name="Schulz F."/>
            <person name="Roux S."/>
            <person name="Paez-Espino D."/>
            <person name="Jungbluth S."/>
            <person name="Walsh D.A."/>
            <person name="Denef V.J."/>
            <person name="McMahon K.D."/>
            <person name="Konstantinidis K.T."/>
            <person name="Eloe-Fadrosh E.A."/>
            <person name="Kyrpides N.C."/>
            <person name="Woyke T."/>
        </authorList>
    </citation>
    <scope>NUCLEOTIDE SEQUENCE</scope>
    <source>
        <strain evidence="2">GVMAG-M-3300020727-4</strain>
    </source>
</reference>
<feature type="domain" description="Glycosyl transferase family 25" evidence="1">
    <location>
        <begin position="2"/>
        <end position="169"/>
    </location>
</feature>
<dbReference type="CDD" id="cd06532">
    <property type="entry name" value="Glyco_transf_25"/>
    <property type="match status" value="1"/>
</dbReference>
<name>A0A6C0CF57_9ZZZZ</name>
<dbReference type="AlphaFoldDB" id="A0A6C0CF57"/>
<dbReference type="InterPro" id="IPR002654">
    <property type="entry name" value="Glyco_trans_25"/>
</dbReference>
<organism evidence="2">
    <name type="scientific">viral metagenome</name>
    <dbReference type="NCBI Taxonomy" id="1070528"/>
    <lineage>
        <taxon>unclassified sequences</taxon>
        <taxon>metagenomes</taxon>
        <taxon>organismal metagenomes</taxon>
    </lineage>
</organism>
<protein>
    <recommendedName>
        <fullName evidence="1">Glycosyl transferase family 25 domain-containing protein</fullName>
    </recommendedName>
</protein>
<dbReference type="EMBL" id="MN739403">
    <property type="protein sequence ID" value="QHT02943.1"/>
    <property type="molecule type" value="Genomic_DNA"/>
</dbReference>
<sequence length="227" mass="27307">MKIFVINLDYRKDRFHKFTTNYNFPIEFYKIEAIDGYNLNDKYLNSVLGEVGKQSLKNKRRKYHYELPTVGAVGCYLSHVKTWKTIIYNNINDYSLIFEDDVHVCDIKFNDILERINNLPEDWDIYLLSNPKHFYDKELIYNDLYKVNRFFYLSSYVINTKACKKIIDYEHLFPINQQIDTFLSNVNLNIYVNSNQSYYKQHDDGKSNVQIDYLENLDELSYDPLRN</sequence>
<evidence type="ECO:0000259" key="1">
    <source>
        <dbReference type="Pfam" id="PF01755"/>
    </source>
</evidence>
<evidence type="ECO:0000313" key="2">
    <source>
        <dbReference type="EMBL" id="QHT02943.1"/>
    </source>
</evidence>